<evidence type="ECO:0000256" key="2">
    <source>
        <dbReference type="SAM" id="Phobius"/>
    </source>
</evidence>
<dbReference type="EMBL" id="MFFS01000013">
    <property type="protein sequence ID" value="OGF22780.1"/>
    <property type="molecule type" value="Genomic_DNA"/>
</dbReference>
<proteinExistence type="predicted"/>
<keyword evidence="2" id="KW-0472">Membrane</keyword>
<feature type="compositionally biased region" description="Polar residues" evidence="1">
    <location>
        <begin position="28"/>
        <end position="38"/>
    </location>
</feature>
<sequence length="208" mass="24273">MPHKHKKQREFDIPIKIFGSSIARQKKNTPAQEEQNNDIVPVMIDDEANDSRRQLPPKGRTSELSSAIDEIDGEKTKKHHRLNAPMPWIEKKTKDEKIKMMWAIVGSFMAIIIFVWAIFLKYNIMLEKLSLKQLEKEEEWDDVKENFEKSMGDFQKMLSEIKKGADESQSSDETPETAGLKQNQSENKNINLTDENIEKLKERLMEKK</sequence>
<keyword evidence="2" id="KW-0812">Transmembrane</keyword>
<dbReference type="Proteomes" id="UP000178323">
    <property type="component" value="Unassembled WGS sequence"/>
</dbReference>
<organism evidence="3 4">
    <name type="scientific">Candidatus Falkowbacteria bacterium RBG_13_39_14</name>
    <dbReference type="NCBI Taxonomy" id="1797985"/>
    <lineage>
        <taxon>Bacteria</taxon>
        <taxon>Candidatus Falkowiibacteriota</taxon>
    </lineage>
</organism>
<feature type="region of interest" description="Disordered" evidence="1">
    <location>
        <begin position="160"/>
        <end position="192"/>
    </location>
</feature>
<evidence type="ECO:0000256" key="1">
    <source>
        <dbReference type="SAM" id="MobiDB-lite"/>
    </source>
</evidence>
<feature type="transmembrane region" description="Helical" evidence="2">
    <location>
        <begin position="100"/>
        <end position="119"/>
    </location>
</feature>
<evidence type="ECO:0000313" key="4">
    <source>
        <dbReference type="Proteomes" id="UP000178323"/>
    </source>
</evidence>
<keyword evidence="2" id="KW-1133">Transmembrane helix</keyword>
<dbReference type="AlphaFoldDB" id="A0A1F5S7V2"/>
<accession>A0A1F5S7V2</accession>
<protein>
    <submittedName>
        <fullName evidence="3">Uncharacterized protein</fullName>
    </submittedName>
</protein>
<dbReference type="STRING" id="1797985.A2Y83_03920"/>
<feature type="compositionally biased region" description="Polar residues" evidence="1">
    <location>
        <begin position="180"/>
        <end position="192"/>
    </location>
</feature>
<comment type="caution">
    <text evidence="3">The sequence shown here is derived from an EMBL/GenBank/DDBJ whole genome shotgun (WGS) entry which is preliminary data.</text>
</comment>
<name>A0A1F5S7V2_9BACT</name>
<feature type="region of interest" description="Disordered" evidence="1">
    <location>
        <begin position="21"/>
        <end position="83"/>
    </location>
</feature>
<gene>
    <name evidence="3" type="ORF">A2Y83_03920</name>
</gene>
<reference evidence="3 4" key="1">
    <citation type="journal article" date="2016" name="Nat. Commun.">
        <title>Thousands of microbial genomes shed light on interconnected biogeochemical processes in an aquifer system.</title>
        <authorList>
            <person name="Anantharaman K."/>
            <person name="Brown C.T."/>
            <person name="Hug L.A."/>
            <person name="Sharon I."/>
            <person name="Castelle C.J."/>
            <person name="Probst A.J."/>
            <person name="Thomas B.C."/>
            <person name="Singh A."/>
            <person name="Wilkins M.J."/>
            <person name="Karaoz U."/>
            <person name="Brodie E.L."/>
            <person name="Williams K.H."/>
            <person name="Hubbard S.S."/>
            <person name="Banfield J.F."/>
        </authorList>
    </citation>
    <scope>NUCLEOTIDE SEQUENCE [LARGE SCALE GENOMIC DNA]</scope>
</reference>
<evidence type="ECO:0000313" key="3">
    <source>
        <dbReference type="EMBL" id="OGF22780.1"/>
    </source>
</evidence>